<keyword evidence="4 5" id="KW-0472">Membrane</keyword>
<dbReference type="EMBL" id="CABFNS010000742">
    <property type="protein sequence ID" value="VUC26046.1"/>
    <property type="molecule type" value="Genomic_DNA"/>
</dbReference>
<evidence type="ECO:0000256" key="3">
    <source>
        <dbReference type="ARBA" id="ARBA00022989"/>
    </source>
</evidence>
<evidence type="ECO:0000256" key="4">
    <source>
        <dbReference type="ARBA" id="ARBA00023136"/>
    </source>
</evidence>
<keyword evidence="7" id="KW-1185">Reference proteome</keyword>
<keyword evidence="2 5" id="KW-0812">Transmembrane</keyword>
<evidence type="ECO:0000256" key="2">
    <source>
        <dbReference type="ARBA" id="ARBA00022692"/>
    </source>
</evidence>
<accession>A0ABY6U4T1</accession>
<feature type="transmembrane region" description="Helical" evidence="5">
    <location>
        <begin position="309"/>
        <end position="328"/>
    </location>
</feature>
<dbReference type="PANTHER" id="PTHR42723">
    <property type="entry name" value="CHLOROPHYLL SYNTHASE"/>
    <property type="match status" value="1"/>
</dbReference>
<keyword evidence="3 5" id="KW-1133">Transmembrane helix</keyword>
<organism evidence="6 7">
    <name type="scientific">Bionectria ochroleuca</name>
    <name type="common">Gliocladium roseum</name>
    <dbReference type="NCBI Taxonomy" id="29856"/>
    <lineage>
        <taxon>Eukaryota</taxon>
        <taxon>Fungi</taxon>
        <taxon>Dikarya</taxon>
        <taxon>Ascomycota</taxon>
        <taxon>Pezizomycotina</taxon>
        <taxon>Sordariomycetes</taxon>
        <taxon>Hypocreomycetidae</taxon>
        <taxon>Hypocreales</taxon>
        <taxon>Bionectriaceae</taxon>
        <taxon>Clonostachys</taxon>
    </lineage>
</organism>
<evidence type="ECO:0008006" key="8">
    <source>
        <dbReference type="Google" id="ProtNLM"/>
    </source>
</evidence>
<dbReference type="Proteomes" id="UP000766486">
    <property type="component" value="Unassembled WGS sequence"/>
</dbReference>
<reference evidence="6 7" key="1">
    <citation type="submission" date="2019-06" db="EMBL/GenBank/DDBJ databases">
        <authorList>
            <person name="Broberg M."/>
        </authorList>
    </citation>
    <scope>NUCLEOTIDE SEQUENCE [LARGE SCALE GENOMIC DNA]</scope>
</reference>
<protein>
    <recommendedName>
        <fullName evidence="8">Digeranylgeranylglyceryl phosphate synthase</fullName>
    </recommendedName>
</protein>
<sequence length="330" mass="36970">MYASKGGDCHEKNGKIPSGHALLPSWYRRALSVLRRAIDLSRLFWAFTESDFNTFVIPNSAFGVFGALSGPTLQEGTQSPLATVLLRLPLVVFFNWYNVLNFDLANQRSIESIEEDRINKPWRPIVTGKVTPDQTRRAMLFTIPASLLLNYVLGVWKQGVFILILTWMQNDLRGGDEVIRDVIISAAYGMFNSASLDIAIGTSSGTSINRSGILWTGIISGVILTTMQVQDLKDQMGDRTRGRKTVPLVLGDRVSRYSIAVFVAFWSVLCPLFWQVGLVGYVITATSGGIVDARVLSKLDSREEDAKTWRWWCFWTMVLYLLPIMYLAGI</sequence>
<evidence type="ECO:0000313" key="6">
    <source>
        <dbReference type="EMBL" id="VUC26046.1"/>
    </source>
</evidence>
<evidence type="ECO:0000313" key="7">
    <source>
        <dbReference type="Proteomes" id="UP000766486"/>
    </source>
</evidence>
<evidence type="ECO:0000256" key="5">
    <source>
        <dbReference type="SAM" id="Phobius"/>
    </source>
</evidence>
<dbReference type="CDD" id="cd13965">
    <property type="entry name" value="PT_UbiA_3"/>
    <property type="match status" value="1"/>
</dbReference>
<feature type="transmembrane region" description="Helical" evidence="5">
    <location>
        <begin position="280"/>
        <end position="297"/>
    </location>
</feature>
<comment type="subcellular location">
    <subcellularLocation>
        <location evidence="1">Membrane</location>
        <topology evidence="1">Multi-pass membrane protein</topology>
    </subcellularLocation>
</comment>
<feature type="transmembrane region" description="Helical" evidence="5">
    <location>
        <begin position="147"/>
        <end position="168"/>
    </location>
</feature>
<dbReference type="PANTHER" id="PTHR42723:SF1">
    <property type="entry name" value="CHLOROPHYLL SYNTHASE, CHLOROPLASTIC"/>
    <property type="match status" value="1"/>
</dbReference>
<dbReference type="InterPro" id="IPR050475">
    <property type="entry name" value="Prenyltransferase_related"/>
</dbReference>
<feature type="transmembrane region" description="Helical" evidence="5">
    <location>
        <begin position="213"/>
        <end position="233"/>
    </location>
</feature>
<comment type="caution">
    <text evidence="6">The sequence shown here is derived from an EMBL/GenBank/DDBJ whole genome shotgun (WGS) entry which is preliminary data.</text>
</comment>
<proteinExistence type="predicted"/>
<gene>
    <name evidence="6" type="ORF">CLO192961_LOCUS179545</name>
</gene>
<dbReference type="InterPro" id="IPR000537">
    <property type="entry name" value="UbiA_prenyltransferase"/>
</dbReference>
<dbReference type="Pfam" id="PF01040">
    <property type="entry name" value="UbiA"/>
    <property type="match status" value="1"/>
</dbReference>
<name>A0ABY6U4T1_BIOOC</name>
<evidence type="ECO:0000256" key="1">
    <source>
        <dbReference type="ARBA" id="ARBA00004141"/>
    </source>
</evidence>